<evidence type="ECO:0000313" key="2">
    <source>
        <dbReference type="EMBL" id="GAA2656415.1"/>
    </source>
</evidence>
<organism evidence="2 3">
    <name type="scientific">Streptomyces vastus</name>
    <dbReference type="NCBI Taxonomy" id="285451"/>
    <lineage>
        <taxon>Bacteria</taxon>
        <taxon>Bacillati</taxon>
        <taxon>Actinomycetota</taxon>
        <taxon>Actinomycetes</taxon>
        <taxon>Kitasatosporales</taxon>
        <taxon>Streptomycetaceae</taxon>
        <taxon>Streptomyces</taxon>
    </lineage>
</organism>
<name>A0ABN3RML5_9ACTN</name>
<reference evidence="2 3" key="1">
    <citation type="journal article" date="2019" name="Int. J. Syst. Evol. Microbiol.">
        <title>The Global Catalogue of Microorganisms (GCM) 10K type strain sequencing project: providing services to taxonomists for standard genome sequencing and annotation.</title>
        <authorList>
            <consortium name="The Broad Institute Genomics Platform"/>
            <consortium name="The Broad Institute Genome Sequencing Center for Infectious Disease"/>
            <person name="Wu L."/>
            <person name="Ma J."/>
        </authorList>
    </citation>
    <scope>NUCLEOTIDE SEQUENCE [LARGE SCALE GENOMIC DNA]</scope>
    <source>
        <strain evidence="2 3">JCM 4524</strain>
    </source>
</reference>
<dbReference type="EMBL" id="BAAASJ010000113">
    <property type="protein sequence ID" value="GAA2656415.1"/>
    <property type="molecule type" value="Genomic_DNA"/>
</dbReference>
<proteinExistence type="predicted"/>
<comment type="caution">
    <text evidence="2">The sequence shown here is derived from an EMBL/GenBank/DDBJ whole genome shotgun (WGS) entry which is preliminary data.</text>
</comment>
<dbReference type="Proteomes" id="UP001500151">
    <property type="component" value="Unassembled WGS sequence"/>
</dbReference>
<keyword evidence="3" id="KW-1185">Reference proteome</keyword>
<evidence type="ECO:0000256" key="1">
    <source>
        <dbReference type="SAM" id="MobiDB-lite"/>
    </source>
</evidence>
<sequence length="76" mass="8246">MREILSVTPAYSSGEPTDCVQASRDPGCRKADIDGAHAVAQASAMARPSVTAPTWIGKDSAPSLFRDIWTATRWRR</sequence>
<feature type="region of interest" description="Disordered" evidence="1">
    <location>
        <begin position="1"/>
        <end position="25"/>
    </location>
</feature>
<protein>
    <recommendedName>
        <fullName evidence="4">DUF397 domain-containing protein</fullName>
    </recommendedName>
</protein>
<evidence type="ECO:0000313" key="3">
    <source>
        <dbReference type="Proteomes" id="UP001500151"/>
    </source>
</evidence>
<gene>
    <name evidence="2" type="ORF">GCM10010307_70000</name>
</gene>
<evidence type="ECO:0008006" key="4">
    <source>
        <dbReference type="Google" id="ProtNLM"/>
    </source>
</evidence>
<accession>A0ABN3RML5</accession>